<dbReference type="AlphaFoldDB" id="A0A3N4J2E1"/>
<evidence type="ECO:0000256" key="1">
    <source>
        <dbReference type="SAM" id="MobiDB-lite"/>
    </source>
</evidence>
<feature type="region of interest" description="Disordered" evidence="1">
    <location>
        <begin position="395"/>
        <end position="441"/>
    </location>
</feature>
<dbReference type="Proteomes" id="UP000275078">
    <property type="component" value="Unassembled WGS sequence"/>
</dbReference>
<keyword evidence="4" id="KW-1185">Reference proteome</keyword>
<reference evidence="3 4" key="1">
    <citation type="journal article" date="2018" name="Nat. Ecol. Evol.">
        <title>Pezizomycetes genomes reveal the molecular basis of ectomycorrhizal truffle lifestyle.</title>
        <authorList>
            <person name="Murat C."/>
            <person name="Payen T."/>
            <person name="Noel B."/>
            <person name="Kuo A."/>
            <person name="Morin E."/>
            <person name="Chen J."/>
            <person name="Kohler A."/>
            <person name="Krizsan K."/>
            <person name="Balestrini R."/>
            <person name="Da Silva C."/>
            <person name="Montanini B."/>
            <person name="Hainaut M."/>
            <person name="Levati E."/>
            <person name="Barry K.W."/>
            <person name="Belfiori B."/>
            <person name="Cichocki N."/>
            <person name="Clum A."/>
            <person name="Dockter R.B."/>
            <person name="Fauchery L."/>
            <person name="Guy J."/>
            <person name="Iotti M."/>
            <person name="Le Tacon F."/>
            <person name="Lindquist E.A."/>
            <person name="Lipzen A."/>
            <person name="Malagnac F."/>
            <person name="Mello A."/>
            <person name="Molinier V."/>
            <person name="Miyauchi S."/>
            <person name="Poulain J."/>
            <person name="Riccioni C."/>
            <person name="Rubini A."/>
            <person name="Sitrit Y."/>
            <person name="Splivallo R."/>
            <person name="Traeger S."/>
            <person name="Wang M."/>
            <person name="Zifcakova L."/>
            <person name="Wipf D."/>
            <person name="Zambonelli A."/>
            <person name="Paolocci F."/>
            <person name="Nowrousian M."/>
            <person name="Ottonello S."/>
            <person name="Baldrian P."/>
            <person name="Spatafora J.W."/>
            <person name="Henrissat B."/>
            <person name="Nagy L.G."/>
            <person name="Aury J.M."/>
            <person name="Wincker P."/>
            <person name="Grigoriev I.V."/>
            <person name="Bonfante P."/>
            <person name="Martin F.M."/>
        </authorList>
    </citation>
    <scope>NUCLEOTIDE SEQUENCE [LARGE SCALE GENOMIC DNA]</scope>
    <source>
        <strain evidence="3 4">RN42</strain>
    </source>
</reference>
<proteinExistence type="predicted"/>
<feature type="compositionally biased region" description="Basic residues" evidence="1">
    <location>
        <begin position="15"/>
        <end position="33"/>
    </location>
</feature>
<feature type="compositionally biased region" description="Basic residues" evidence="1">
    <location>
        <begin position="414"/>
        <end position="431"/>
    </location>
</feature>
<feature type="compositionally biased region" description="Basic residues" evidence="1">
    <location>
        <begin position="226"/>
        <end position="235"/>
    </location>
</feature>
<protein>
    <recommendedName>
        <fullName evidence="2">Rrn9 domain-containing protein</fullName>
    </recommendedName>
</protein>
<dbReference type="OrthoDB" id="5412288at2759"/>
<dbReference type="Pfam" id="PF10680">
    <property type="entry name" value="RRN9"/>
    <property type="match status" value="1"/>
</dbReference>
<feature type="region of interest" description="Disordered" evidence="1">
    <location>
        <begin position="185"/>
        <end position="238"/>
    </location>
</feature>
<dbReference type="STRING" id="1160509.A0A3N4J2E1"/>
<feature type="domain" description="Rrn9" evidence="2">
    <location>
        <begin position="65"/>
        <end position="130"/>
    </location>
</feature>
<evidence type="ECO:0000313" key="4">
    <source>
        <dbReference type="Proteomes" id="UP000275078"/>
    </source>
</evidence>
<accession>A0A3N4J2E1</accession>
<sequence>MNTSQPGSQYTLSQRQHRHRSRSRSRSRTHSRHVSPEAPQKKRKVTKNQYQEERALLHEVIEEPFSRDLAGHLMSAFMAKRELAERQAQRKERLKRGAPLPEDVEDSGRSYINNAWTAWPVPMEEVPKLRDLGERFMDDPEGEGRPSAVLERCLVAGFAKVAKERIWERRETEGFLEDNWIVVRPRKPSTPEPESEPEHEAEAADGPDGERVGAEDKEQEEEESSRKRKSRKSRHAKDWEATRDEITYDDDVVRKIVGTGAVGQVMDAFEGLLDGLEVQRQSYWRDWSEATIAAKVMEKMSRQDKSGVLLTARKTARKRKIAELDVTAKNSKMLNEKLKLRDWKVLLGMAKVKGWGKGLVGSGQEERILEKTQKRCEELFGQKMEMPKLEVEKKLDDGEVDPLDDGNFLEKLKPTKGKQRSSCRSDSRRKRFFEGHYTQKG</sequence>
<feature type="compositionally biased region" description="Polar residues" evidence="1">
    <location>
        <begin position="1"/>
        <end position="12"/>
    </location>
</feature>
<dbReference type="InterPro" id="IPR019622">
    <property type="entry name" value="Rrn9_dom"/>
</dbReference>
<name>A0A3N4J2E1_ASCIM</name>
<gene>
    <name evidence="3" type="ORF">BJ508DRAFT_409965</name>
</gene>
<feature type="region of interest" description="Disordered" evidence="1">
    <location>
        <begin position="1"/>
        <end position="49"/>
    </location>
</feature>
<feature type="compositionally biased region" description="Basic and acidic residues" evidence="1">
    <location>
        <begin position="196"/>
        <end position="216"/>
    </location>
</feature>
<dbReference type="EMBL" id="ML119645">
    <property type="protein sequence ID" value="RPA88054.1"/>
    <property type="molecule type" value="Genomic_DNA"/>
</dbReference>
<evidence type="ECO:0000313" key="3">
    <source>
        <dbReference type="EMBL" id="RPA88054.1"/>
    </source>
</evidence>
<evidence type="ECO:0000259" key="2">
    <source>
        <dbReference type="Pfam" id="PF10680"/>
    </source>
</evidence>
<organism evidence="3 4">
    <name type="scientific">Ascobolus immersus RN42</name>
    <dbReference type="NCBI Taxonomy" id="1160509"/>
    <lineage>
        <taxon>Eukaryota</taxon>
        <taxon>Fungi</taxon>
        <taxon>Dikarya</taxon>
        <taxon>Ascomycota</taxon>
        <taxon>Pezizomycotina</taxon>
        <taxon>Pezizomycetes</taxon>
        <taxon>Pezizales</taxon>
        <taxon>Ascobolaceae</taxon>
        <taxon>Ascobolus</taxon>
    </lineage>
</organism>